<keyword evidence="1" id="KW-0732">Signal</keyword>
<comment type="caution">
    <text evidence="2">The sequence shown here is derived from an EMBL/GenBank/DDBJ whole genome shotgun (WGS) entry which is preliminary data.</text>
</comment>
<evidence type="ECO:0000256" key="1">
    <source>
        <dbReference type="SAM" id="SignalP"/>
    </source>
</evidence>
<dbReference type="Proteomes" id="UP001154282">
    <property type="component" value="Unassembled WGS sequence"/>
</dbReference>
<sequence>MKKMINRILLLIVSLIVILLFMGAPQPALASRPLLFQRDLMSPDEEERGMAVRSKSARGKHG</sequence>
<evidence type="ECO:0000313" key="2">
    <source>
        <dbReference type="EMBL" id="CAI0458814.1"/>
    </source>
</evidence>
<name>A0AAV0NJU7_9ROSI</name>
<accession>A0AAV0NJU7</accession>
<gene>
    <name evidence="2" type="ORF">LITE_LOCUS33707</name>
</gene>
<keyword evidence="3" id="KW-1185">Reference proteome</keyword>
<dbReference type="EMBL" id="CAMGYJ010000008">
    <property type="protein sequence ID" value="CAI0458814.1"/>
    <property type="molecule type" value="Genomic_DNA"/>
</dbReference>
<protein>
    <submittedName>
        <fullName evidence="2">Uncharacterized protein</fullName>
    </submittedName>
</protein>
<feature type="signal peptide" evidence="1">
    <location>
        <begin position="1"/>
        <end position="30"/>
    </location>
</feature>
<reference evidence="2" key="1">
    <citation type="submission" date="2022-08" db="EMBL/GenBank/DDBJ databases">
        <authorList>
            <person name="Gutierrez-Valencia J."/>
        </authorList>
    </citation>
    <scope>NUCLEOTIDE SEQUENCE</scope>
</reference>
<evidence type="ECO:0000313" key="3">
    <source>
        <dbReference type="Proteomes" id="UP001154282"/>
    </source>
</evidence>
<organism evidence="2 3">
    <name type="scientific">Linum tenue</name>
    <dbReference type="NCBI Taxonomy" id="586396"/>
    <lineage>
        <taxon>Eukaryota</taxon>
        <taxon>Viridiplantae</taxon>
        <taxon>Streptophyta</taxon>
        <taxon>Embryophyta</taxon>
        <taxon>Tracheophyta</taxon>
        <taxon>Spermatophyta</taxon>
        <taxon>Magnoliopsida</taxon>
        <taxon>eudicotyledons</taxon>
        <taxon>Gunneridae</taxon>
        <taxon>Pentapetalae</taxon>
        <taxon>rosids</taxon>
        <taxon>fabids</taxon>
        <taxon>Malpighiales</taxon>
        <taxon>Linaceae</taxon>
        <taxon>Linum</taxon>
    </lineage>
</organism>
<feature type="chain" id="PRO_5043998593" evidence="1">
    <location>
        <begin position="31"/>
        <end position="62"/>
    </location>
</feature>
<proteinExistence type="predicted"/>
<dbReference type="AlphaFoldDB" id="A0AAV0NJU7"/>